<keyword evidence="1" id="KW-0732">Signal</keyword>
<dbReference type="Proteomes" id="UP000432464">
    <property type="component" value="Unassembled WGS sequence"/>
</dbReference>
<name>A0A6I3KND8_9NOCA</name>
<dbReference type="EMBL" id="WMBB01000002">
    <property type="protein sequence ID" value="MTE12133.1"/>
    <property type="molecule type" value="Genomic_DNA"/>
</dbReference>
<dbReference type="RefSeq" id="WP_154786607.1">
    <property type="nucleotide sequence ID" value="NZ_WMBB01000002.1"/>
</dbReference>
<dbReference type="AlphaFoldDB" id="A0A6I3KND8"/>
<accession>A0A6I3KND8</accession>
<evidence type="ECO:0000256" key="1">
    <source>
        <dbReference type="SAM" id="SignalP"/>
    </source>
</evidence>
<protein>
    <recommendedName>
        <fullName evidence="2">DUF8020 domain-containing protein</fullName>
    </recommendedName>
</protein>
<sequence length="231" mass="23346">MKMRKFAGIAALTIAATGVTAGTAYAGPAKVDEGAINYTAQTTDAGTVIRTDAGSLVVEDGALKIKAANGITVAGTELKFRVDEFEFPIAAQVSDRTATLTPQLDVDHAVYKPVALPYEDQAPWKTQYDREQAAWGRLRDTIGLGATVGTLVGGLGGAALGCVAGVSVGLVATGALATLFGAGPLAGCVVGAATVGFLGTLAGQLFVTAPVAIAAAVQYFTTINQPFTPAK</sequence>
<evidence type="ECO:0000313" key="3">
    <source>
        <dbReference type="EMBL" id="MTE12133.1"/>
    </source>
</evidence>
<dbReference type="Pfam" id="PF26059">
    <property type="entry name" value="DUF8020"/>
    <property type="match status" value="1"/>
</dbReference>
<gene>
    <name evidence="3" type="ORF">GLP40_04955</name>
</gene>
<proteinExistence type="predicted"/>
<dbReference type="InterPro" id="IPR058333">
    <property type="entry name" value="DUF8020"/>
</dbReference>
<feature type="chain" id="PRO_5026191396" description="DUF8020 domain-containing protein" evidence="1">
    <location>
        <begin position="27"/>
        <end position="231"/>
    </location>
</feature>
<reference evidence="3 4" key="1">
    <citation type="submission" date="2019-11" db="EMBL/GenBank/DDBJ databases">
        <title>Nocardia sp. nov. CT2-14 isolated from soil.</title>
        <authorList>
            <person name="Kanchanasin P."/>
            <person name="Tanasupawat S."/>
            <person name="Yuki M."/>
            <person name="Kudo T."/>
        </authorList>
    </citation>
    <scope>NUCLEOTIDE SEQUENCE [LARGE SCALE GENOMIC DNA]</scope>
    <source>
        <strain evidence="3 4">CT2-14</strain>
    </source>
</reference>
<feature type="domain" description="DUF8020" evidence="2">
    <location>
        <begin position="35"/>
        <end position="103"/>
    </location>
</feature>
<feature type="signal peptide" evidence="1">
    <location>
        <begin position="1"/>
        <end position="26"/>
    </location>
</feature>
<evidence type="ECO:0000313" key="4">
    <source>
        <dbReference type="Proteomes" id="UP000432464"/>
    </source>
</evidence>
<keyword evidence="4" id="KW-1185">Reference proteome</keyword>
<organism evidence="3 4">
    <name type="scientific">Nocardia aurantiaca</name>
    <dbReference type="NCBI Taxonomy" id="2675850"/>
    <lineage>
        <taxon>Bacteria</taxon>
        <taxon>Bacillati</taxon>
        <taxon>Actinomycetota</taxon>
        <taxon>Actinomycetes</taxon>
        <taxon>Mycobacteriales</taxon>
        <taxon>Nocardiaceae</taxon>
        <taxon>Nocardia</taxon>
    </lineage>
</organism>
<comment type="caution">
    <text evidence="3">The sequence shown here is derived from an EMBL/GenBank/DDBJ whole genome shotgun (WGS) entry which is preliminary data.</text>
</comment>
<evidence type="ECO:0000259" key="2">
    <source>
        <dbReference type="Pfam" id="PF26059"/>
    </source>
</evidence>